<sequence length="153" mass="18577">MGLINDYNLLSQSIVGYSIYGYHFDSSYQKIKYTKFLLNYYPHLKIKFKYALLYGLTVYLRKFKEKLYQKDFIQKVYDDNKTKLKNNITNIANIIHGNKLKLELKINVHIQKCRLNLINSFYMKKFKILLLYNIYIQKIILCYYSIVNYINKY</sequence>
<evidence type="ECO:0000313" key="3">
    <source>
        <dbReference type="Proteomes" id="UP000193719"/>
    </source>
</evidence>
<dbReference type="AlphaFoldDB" id="A0A1Y1VPH6"/>
<keyword evidence="1" id="KW-0812">Transmembrane</keyword>
<proteinExistence type="predicted"/>
<comment type="caution">
    <text evidence="2">The sequence shown here is derived from an EMBL/GenBank/DDBJ whole genome shotgun (WGS) entry which is preliminary data.</text>
</comment>
<name>A0A1Y1VPH6_9FUNG</name>
<reference evidence="2 3" key="2">
    <citation type="submission" date="2016-08" db="EMBL/GenBank/DDBJ databases">
        <title>Pervasive Adenine N6-methylation of Active Genes in Fungi.</title>
        <authorList>
            <consortium name="DOE Joint Genome Institute"/>
            <person name="Mondo S.J."/>
            <person name="Dannebaum R.O."/>
            <person name="Kuo R.C."/>
            <person name="Labutti K."/>
            <person name="Haridas S."/>
            <person name="Kuo A."/>
            <person name="Salamov A."/>
            <person name="Ahrendt S.R."/>
            <person name="Lipzen A."/>
            <person name="Sullivan W."/>
            <person name="Andreopoulos W.B."/>
            <person name="Clum A."/>
            <person name="Lindquist E."/>
            <person name="Daum C."/>
            <person name="Ramamoorthy G.K."/>
            <person name="Gryganskyi A."/>
            <person name="Culley D."/>
            <person name="Magnuson J.K."/>
            <person name="James T.Y."/>
            <person name="O'Malley M.A."/>
            <person name="Stajich J.E."/>
            <person name="Spatafora J.W."/>
            <person name="Visel A."/>
            <person name="Grigoriev I.V."/>
        </authorList>
    </citation>
    <scope>NUCLEOTIDE SEQUENCE [LARGE SCALE GENOMIC DNA]</scope>
    <source>
        <strain evidence="3">finn</strain>
    </source>
</reference>
<keyword evidence="1" id="KW-0472">Membrane</keyword>
<protein>
    <submittedName>
        <fullName evidence="2">Uncharacterized protein</fullName>
    </submittedName>
</protein>
<gene>
    <name evidence="2" type="ORF">BCR36DRAFT_439720</name>
</gene>
<feature type="transmembrane region" description="Helical" evidence="1">
    <location>
        <begin position="129"/>
        <end position="150"/>
    </location>
</feature>
<evidence type="ECO:0000256" key="1">
    <source>
        <dbReference type="SAM" id="Phobius"/>
    </source>
</evidence>
<evidence type="ECO:0000313" key="2">
    <source>
        <dbReference type="EMBL" id="ORX61160.1"/>
    </source>
</evidence>
<dbReference type="Proteomes" id="UP000193719">
    <property type="component" value="Unassembled WGS sequence"/>
</dbReference>
<dbReference type="OrthoDB" id="10423972at2759"/>
<keyword evidence="1" id="KW-1133">Transmembrane helix</keyword>
<keyword evidence="3" id="KW-1185">Reference proteome</keyword>
<organism evidence="2 3">
    <name type="scientific">Piromyces finnis</name>
    <dbReference type="NCBI Taxonomy" id="1754191"/>
    <lineage>
        <taxon>Eukaryota</taxon>
        <taxon>Fungi</taxon>
        <taxon>Fungi incertae sedis</taxon>
        <taxon>Chytridiomycota</taxon>
        <taxon>Chytridiomycota incertae sedis</taxon>
        <taxon>Neocallimastigomycetes</taxon>
        <taxon>Neocallimastigales</taxon>
        <taxon>Neocallimastigaceae</taxon>
        <taxon>Piromyces</taxon>
    </lineage>
</organism>
<reference evidence="2 3" key="1">
    <citation type="submission" date="2016-08" db="EMBL/GenBank/DDBJ databases">
        <title>Genomes of anaerobic fungi encode conserved fungal cellulosomes for biomass hydrolysis.</title>
        <authorList>
            <consortium name="DOE Joint Genome Institute"/>
            <person name="Haitjema C.H."/>
            <person name="Gilmore S.P."/>
            <person name="Henske J.K."/>
            <person name="Solomon K.V."/>
            <person name="De Groot R."/>
            <person name="Kuo A."/>
            <person name="Mondo S.J."/>
            <person name="Salamov A.A."/>
            <person name="Labutti K."/>
            <person name="Zhao Z."/>
            <person name="Chiniquy J."/>
            <person name="Barry K."/>
            <person name="Brewer H.M."/>
            <person name="Purvine S.O."/>
            <person name="Wright A.T."/>
            <person name="Boxma B."/>
            <person name="Van Alen T."/>
            <person name="Hackstein J.H."/>
            <person name="Baker S.E."/>
            <person name="Grigoriev I.V."/>
            <person name="O'Malley M.A."/>
        </authorList>
    </citation>
    <scope>NUCLEOTIDE SEQUENCE [LARGE SCALE GENOMIC DNA]</scope>
    <source>
        <strain evidence="3">finn</strain>
    </source>
</reference>
<accession>A0A1Y1VPH6</accession>
<dbReference type="EMBL" id="MCFH01000001">
    <property type="protein sequence ID" value="ORX61160.1"/>
    <property type="molecule type" value="Genomic_DNA"/>
</dbReference>